<dbReference type="InterPro" id="IPR012128">
    <property type="entry name" value="Phycobilisome_asu/bsu"/>
</dbReference>
<name>K9YJK1_CYASC</name>
<gene>
    <name evidence="4" type="ordered locus">Cyast_0666</name>
</gene>
<accession>K9YJK1</accession>
<dbReference type="CDD" id="cd08919">
    <property type="entry name" value="PBP-like"/>
    <property type="match status" value="1"/>
</dbReference>
<dbReference type="SUPFAM" id="SSF46458">
    <property type="entry name" value="Globin-like"/>
    <property type="match status" value="1"/>
</dbReference>
<dbReference type="BioCyc" id="CSTA292563:G1353-671-MONOMER"/>
<protein>
    <recommendedName>
        <fullName evidence="6">Phycocyanin</fullName>
    </recommendedName>
</protein>
<dbReference type="AlphaFoldDB" id="K9YJK1"/>
<evidence type="ECO:0000256" key="2">
    <source>
        <dbReference type="ARBA" id="ARBA00022991"/>
    </source>
</evidence>
<keyword evidence="2" id="KW-0157">Chromophore</keyword>
<dbReference type="GO" id="GO:0015979">
    <property type="term" value="P:photosynthesis"/>
    <property type="evidence" value="ECO:0007669"/>
    <property type="project" value="InterPro"/>
</dbReference>
<evidence type="ECO:0000256" key="1">
    <source>
        <dbReference type="ARBA" id="ARBA00008182"/>
    </source>
</evidence>
<proteinExistence type="inferred from homology"/>
<evidence type="ECO:0000256" key="3">
    <source>
        <dbReference type="ARBA" id="ARBA00023307"/>
    </source>
</evidence>
<keyword evidence="5" id="KW-1185">Reference proteome</keyword>
<evidence type="ECO:0008006" key="6">
    <source>
        <dbReference type="Google" id="ProtNLM"/>
    </source>
</evidence>
<evidence type="ECO:0000313" key="5">
    <source>
        <dbReference type="Proteomes" id="UP000010483"/>
    </source>
</evidence>
<dbReference type="eggNOG" id="ENOG5031SX7">
    <property type="taxonomic scope" value="Bacteria"/>
</dbReference>
<dbReference type="Proteomes" id="UP000010483">
    <property type="component" value="Chromosome"/>
</dbReference>
<dbReference type="Gene3D" id="1.10.490.20">
    <property type="entry name" value="Phycocyanins"/>
    <property type="match status" value="1"/>
</dbReference>
<dbReference type="EMBL" id="CP003940">
    <property type="protein sequence ID" value="AFZ46642.1"/>
    <property type="molecule type" value="Genomic_DNA"/>
</dbReference>
<evidence type="ECO:0000313" key="4">
    <source>
        <dbReference type="EMBL" id="AFZ46642.1"/>
    </source>
</evidence>
<sequence>MLKQFADLTLEADGRYAQDYELRFLEDYFATKDVRMSAYVKIRDSAKDIVEAVRVGKQQRNPEFKDFYSTCKRDLVDLLRYSAAALLFDDMERLRTNMLLWFQTISMAYKFEDDNVDTYDLLLKAMGEFLTPEEAKLAIPIFELNCAVLV</sequence>
<dbReference type="HOGENOM" id="CLU_137322_0_0_3"/>
<organism evidence="4 5">
    <name type="scientific">Cyanobacterium stanieri (strain ATCC 29140 / PCC 7202)</name>
    <dbReference type="NCBI Taxonomy" id="292563"/>
    <lineage>
        <taxon>Bacteria</taxon>
        <taxon>Bacillati</taxon>
        <taxon>Cyanobacteriota</taxon>
        <taxon>Cyanophyceae</taxon>
        <taxon>Oscillatoriophycideae</taxon>
        <taxon>Chroococcales</taxon>
        <taxon>Geminocystaceae</taxon>
        <taxon>Cyanobacterium</taxon>
    </lineage>
</organism>
<dbReference type="InterPro" id="IPR009050">
    <property type="entry name" value="Globin-like_sf"/>
</dbReference>
<comment type="similarity">
    <text evidence="1">Belongs to the phycobiliprotein family.</text>
</comment>
<dbReference type="GO" id="GO:0030089">
    <property type="term" value="C:phycobilisome"/>
    <property type="evidence" value="ECO:0007669"/>
    <property type="project" value="InterPro"/>
</dbReference>
<dbReference type="KEGG" id="csn:Cyast_0666"/>
<dbReference type="Pfam" id="PF00502">
    <property type="entry name" value="Phycobilisome"/>
    <property type="match status" value="1"/>
</dbReference>
<keyword evidence="3" id="KW-0089">Bile pigment</keyword>
<reference evidence="5" key="1">
    <citation type="journal article" date="2013" name="Proc. Natl. Acad. Sci. U.S.A.">
        <title>Improving the coverage of the cyanobacterial phylum using diversity-driven genome sequencing.</title>
        <authorList>
            <person name="Shih P.M."/>
            <person name="Wu D."/>
            <person name="Latifi A."/>
            <person name="Axen S.D."/>
            <person name="Fewer D.P."/>
            <person name="Talla E."/>
            <person name="Calteau A."/>
            <person name="Cai F."/>
            <person name="Tandeau de Marsac N."/>
            <person name="Rippka R."/>
            <person name="Herdman M."/>
            <person name="Sivonen K."/>
            <person name="Coursin T."/>
            <person name="Laurent T."/>
            <person name="Goodwin L."/>
            <person name="Nolan M."/>
            <person name="Davenport K.W."/>
            <person name="Han C.S."/>
            <person name="Rubin E.M."/>
            <person name="Eisen J.A."/>
            <person name="Woyke T."/>
            <person name="Gugger M."/>
            <person name="Kerfeld C.A."/>
        </authorList>
    </citation>
    <scope>NUCLEOTIDE SEQUENCE [LARGE SCALE GENOMIC DNA]</scope>
    <source>
        <strain evidence="5">ATCC 29140 / PCC 7202</strain>
    </source>
</reference>
<dbReference type="STRING" id="292563.Cyast_0666"/>
<dbReference type="InterPro" id="IPR038719">
    <property type="entry name" value="Phycobilisome_asu/bsu_sf"/>
</dbReference>